<dbReference type="InterPro" id="IPR036291">
    <property type="entry name" value="NAD(P)-bd_dom_sf"/>
</dbReference>
<evidence type="ECO:0000256" key="1">
    <source>
        <dbReference type="ARBA" id="ARBA00023002"/>
    </source>
</evidence>
<dbReference type="GO" id="GO:0008210">
    <property type="term" value="P:estrogen metabolic process"/>
    <property type="evidence" value="ECO:0007669"/>
    <property type="project" value="TreeGrafter"/>
</dbReference>
<dbReference type="GO" id="GO:0006631">
    <property type="term" value="P:fatty acid metabolic process"/>
    <property type="evidence" value="ECO:0007669"/>
    <property type="project" value="TreeGrafter"/>
</dbReference>
<proteinExistence type="predicted"/>
<evidence type="ECO:0000313" key="2">
    <source>
        <dbReference type="EMBL" id="KAJ6632610.1"/>
    </source>
</evidence>
<dbReference type="PRINTS" id="PR00080">
    <property type="entry name" value="SDRFAMILY"/>
</dbReference>
<dbReference type="GO" id="GO:0004303">
    <property type="term" value="F:estradiol 17-beta-dehydrogenase [NAD(P)+] activity"/>
    <property type="evidence" value="ECO:0007669"/>
    <property type="project" value="TreeGrafter"/>
</dbReference>
<keyword evidence="3" id="KW-1185">Reference proteome</keyword>
<protein>
    <submittedName>
        <fullName evidence="2">3-hydroxyacyl-CoA dehydrogenase type-2</fullName>
    </submittedName>
</protein>
<dbReference type="PANTHER" id="PTHR43658">
    <property type="entry name" value="SHORT-CHAIN DEHYDROGENASE/REDUCTASE"/>
    <property type="match status" value="1"/>
</dbReference>
<dbReference type="InterPro" id="IPR002347">
    <property type="entry name" value="SDR_fam"/>
</dbReference>
<dbReference type="SUPFAM" id="SSF51735">
    <property type="entry name" value="NAD(P)-binding Rossmann-fold domains"/>
    <property type="match status" value="1"/>
</dbReference>
<dbReference type="Proteomes" id="UP001151699">
    <property type="component" value="Unassembled WGS sequence"/>
</dbReference>
<dbReference type="Gene3D" id="3.40.50.720">
    <property type="entry name" value="NAD(P)-binding Rossmann-like Domain"/>
    <property type="match status" value="1"/>
</dbReference>
<accession>A0A9Q0MJK6</accession>
<dbReference type="GO" id="GO:0008209">
    <property type="term" value="P:androgen metabolic process"/>
    <property type="evidence" value="ECO:0007669"/>
    <property type="project" value="TreeGrafter"/>
</dbReference>
<sequence>METAKSKFGRLDVSVNCAGTACAYDTYNFNKDRPHMLEDFSRLMTVNTVGTFNVIRLAAQMMAKNEPNSDGQRGVIINTSSYAAYDGQRGQAAYSASNAGIVGMTLPIAREFSSEGIRVVTIVPGLFDTPMCVGNLLEEVEEFLTETVLFPQRLGHPKEYAELVQSIVENPLINGTSIRLDGGFRSFPFVS</sequence>
<dbReference type="GO" id="GO:0005739">
    <property type="term" value="C:mitochondrion"/>
    <property type="evidence" value="ECO:0007669"/>
    <property type="project" value="TreeGrafter"/>
</dbReference>
<dbReference type="PRINTS" id="PR00081">
    <property type="entry name" value="GDHRDH"/>
</dbReference>
<name>A0A9Q0MJK6_9DIPT</name>
<dbReference type="Pfam" id="PF13561">
    <property type="entry name" value="adh_short_C2"/>
    <property type="match status" value="1"/>
</dbReference>
<dbReference type="PANTHER" id="PTHR43658:SF8">
    <property type="entry name" value="17-BETA-HYDROXYSTEROID DEHYDROGENASE 14-RELATED"/>
    <property type="match status" value="1"/>
</dbReference>
<dbReference type="AlphaFoldDB" id="A0A9Q0MJK6"/>
<dbReference type="OrthoDB" id="1274115at2759"/>
<keyword evidence="1" id="KW-0560">Oxidoreductase</keyword>
<dbReference type="EMBL" id="WJQU01002646">
    <property type="protein sequence ID" value="KAJ6632610.1"/>
    <property type="molecule type" value="Genomic_DNA"/>
</dbReference>
<comment type="caution">
    <text evidence="2">The sequence shown here is derived from an EMBL/GenBank/DDBJ whole genome shotgun (WGS) entry which is preliminary data.</text>
</comment>
<evidence type="ECO:0000313" key="3">
    <source>
        <dbReference type="Proteomes" id="UP001151699"/>
    </source>
</evidence>
<reference evidence="2" key="1">
    <citation type="submission" date="2022-07" db="EMBL/GenBank/DDBJ databases">
        <authorList>
            <person name="Trinca V."/>
            <person name="Uliana J.V.C."/>
            <person name="Torres T.T."/>
            <person name="Ward R.J."/>
            <person name="Monesi N."/>
        </authorList>
    </citation>
    <scope>NUCLEOTIDE SEQUENCE</scope>
    <source>
        <strain evidence="2">HSMRA1968</strain>
        <tissue evidence="2">Whole embryos</tissue>
    </source>
</reference>
<organism evidence="2 3">
    <name type="scientific">Pseudolycoriella hygida</name>
    <dbReference type="NCBI Taxonomy" id="35572"/>
    <lineage>
        <taxon>Eukaryota</taxon>
        <taxon>Metazoa</taxon>
        <taxon>Ecdysozoa</taxon>
        <taxon>Arthropoda</taxon>
        <taxon>Hexapoda</taxon>
        <taxon>Insecta</taxon>
        <taxon>Pterygota</taxon>
        <taxon>Neoptera</taxon>
        <taxon>Endopterygota</taxon>
        <taxon>Diptera</taxon>
        <taxon>Nematocera</taxon>
        <taxon>Sciaroidea</taxon>
        <taxon>Sciaridae</taxon>
        <taxon>Pseudolycoriella</taxon>
    </lineage>
</organism>
<gene>
    <name evidence="2" type="primary">scu_0</name>
    <name evidence="2" type="ORF">Bhyg_16216</name>
</gene>